<organism evidence="1 2">
    <name type="scientific">Pilimelia columellifera subsp. columellifera</name>
    <dbReference type="NCBI Taxonomy" id="706583"/>
    <lineage>
        <taxon>Bacteria</taxon>
        <taxon>Bacillati</taxon>
        <taxon>Actinomycetota</taxon>
        <taxon>Actinomycetes</taxon>
        <taxon>Micromonosporales</taxon>
        <taxon>Micromonosporaceae</taxon>
        <taxon>Pilimelia</taxon>
    </lineage>
</organism>
<dbReference type="RefSeq" id="WP_344171789.1">
    <property type="nucleotide sequence ID" value="NZ_BAAARY010000008.1"/>
</dbReference>
<name>A0ABP6ATA8_9ACTN</name>
<accession>A0ABP6ATA8</accession>
<evidence type="ECO:0000313" key="1">
    <source>
        <dbReference type="EMBL" id="GAA2522832.1"/>
    </source>
</evidence>
<sequence>MSVQVPRTVKAVTSDELLALDDEARSRRYNRHHGSGWLAEYAALSAAHYLHPVLVHRLTRRPEYSPHWRCALLLQMRDVQQVFSLLDVWPPTFDRIPESLSRAEKTTIATLLLDGTLITAAQWADSTP</sequence>
<proteinExistence type="predicted"/>
<dbReference type="EMBL" id="BAAARY010000008">
    <property type="protein sequence ID" value="GAA2522832.1"/>
    <property type="molecule type" value="Genomic_DNA"/>
</dbReference>
<comment type="caution">
    <text evidence="1">The sequence shown here is derived from an EMBL/GenBank/DDBJ whole genome shotgun (WGS) entry which is preliminary data.</text>
</comment>
<keyword evidence="2" id="KW-1185">Reference proteome</keyword>
<protein>
    <submittedName>
        <fullName evidence="1">Uncharacterized protein</fullName>
    </submittedName>
</protein>
<gene>
    <name evidence="1" type="ORF">GCM10010201_21240</name>
</gene>
<dbReference type="Proteomes" id="UP001499978">
    <property type="component" value="Unassembled WGS sequence"/>
</dbReference>
<reference evidence="2" key="1">
    <citation type="journal article" date="2019" name="Int. J. Syst. Evol. Microbiol.">
        <title>The Global Catalogue of Microorganisms (GCM) 10K type strain sequencing project: providing services to taxonomists for standard genome sequencing and annotation.</title>
        <authorList>
            <consortium name="The Broad Institute Genomics Platform"/>
            <consortium name="The Broad Institute Genome Sequencing Center for Infectious Disease"/>
            <person name="Wu L."/>
            <person name="Ma J."/>
        </authorList>
    </citation>
    <scope>NUCLEOTIDE SEQUENCE [LARGE SCALE GENOMIC DNA]</scope>
    <source>
        <strain evidence="2">JCM 3367</strain>
    </source>
</reference>
<evidence type="ECO:0000313" key="2">
    <source>
        <dbReference type="Proteomes" id="UP001499978"/>
    </source>
</evidence>